<dbReference type="InterPro" id="IPR037004">
    <property type="entry name" value="Exonuc_VII_ssu_sf"/>
</dbReference>
<evidence type="ECO:0000256" key="3">
    <source>
        <dbReference type="ARBA" id="ARBA00022722"/>
    </source>
</evidence>
<keyword evidence="2 6" id="KW-0963">Cytoplasm</keyword>
<dbReference type="GO" id="GO:0008855">
    <property type="term" value="F:exodeoxyribonuclease VII activity"/>
    <property type="evidence" value="ECO:0007669"/>
    <property type="project" value="UniProtKB-UniRule"/>
</dbReference>
<dbReference type="Gene3D" id="1.10.287.1040">
    <property type="entry name" value="Exonuclease VII, small subunit"/>
    <property type="match status" value="1"/>
</dbReference>
<feature type="coiled-coil region" evidence="7">
    <location>
        <begin position="6"/>
        <end position="64"/>
    </location>
</feature>
<dbReference type="PIRSF" id="PIRSF006488">
    <property type="entry name" value="Exonuc_VII_S"/>
    <property type="match status" value="1"/>
</dbReference>
<dbReference type="HAMAP" id="MF_00337">
    <property type="entry name" value="Exonuc_7_S"/>
    <property type="match status" value="1"/>
</dbReference>
<dbReference type="GO" id="GO:0005829">
    <property type="term" value="C:cytosol"/>
    <property type="evidence" value="ECO:0007669"/>
    <property type="project" value="TreeGrafter"/>
</dbReference>
<dbReference type="RefSeq" id="WP_115752584.1">
    <property type="nucleotide sequence ID" value="NZ_LARY01000001.1"/>
</dbReference>
<evidence type="ECO:0000256" key="4">
    <source>
        <dbReference type="ARBA" id="ARBA00022801"/>
    </source>
</evidence>
<evidence type="ECO:0000313" key="8">
    <source>
        <dbReference type="EMBL" id="RDX02895.1"/>
    </source>
</evidence>
<keyword evidence="5 6" id="KW-0269">Exonuclease</keyword>
<accession>A0A3D8TVH4</accession>
<evidence type="ECO:0000256" key="7">
    <source>
        <dbReference type="SAM" id="Coils"/>
    </source>
</evidence>
<evidence type="ECO:0000256" key="1">
    <source>
        <dbReference type="ARBA" id="ARBA00009998"/>
    </source>
</evidence>
<sequence>MATKKEQTFEEALKELEEIVAALESGSATLEESLNMYQRGIELAKLCETKLKTAEDKMAKVVDEEGNEAPLDVEGE</sequence>
<comment type="similarity">
    <text evidence="1 6">Belongs to the XseB family.</text>
</comment>
<keyword evidence="9" id="KW-1185">Reference proteome</keyword>
<comment type="function">
    <text evidence="6">Bidirectionally degrades single-stranded DNA into large acid-insoluble oligonucleotides, which are then degraded further into small acid-soluble oligonucleotides.</text>
</comment>
<protein>
    <recommendedName>
        <fullName evidence="6">Exodeoxyribonuclease 7 small subunit</fullName>
        <ecNumber evidence="6">3.1.11.6</ecNumber>
    </recommendedName>
    <alternativeName>
        <fullName evidence="6">Exodeoxyribonuclease VII small subunit</fullName>
        <shortName evidence="6">Exonuclease VII small subunit</shortName>
    </alternativeName>
</protein>
<comment type="subunit">
    <text evidence="6">Heterooligomer composed of large and small subunits.</text>
</comment>
<evidence type="ECO:0000256" key="2">
    <source>
        <dbReference type="ARBA" id="ARBA00022490"/>
    </source>
</evidence>
<comment type="catalytic activity">
    <reaction evidence="6">
        <text>Exonucleolytic cleavage in either 5'- to 3'- or 3'- to 5'-direction to yield nucleoside 5'-phosphates.</text>
        <dbReference type="EC" id="3.1.11.6"/>
    </reaction>
</comment>
<proteinExistence type="inferred from homology"/>
<evidence type="ECO:0000256" key="6">
    <source>
        <dbReference type="HAMAP-Rule" id="MF_00337"/>
    </source>
</evidence>
<organism evidence="8 9">
    <name type="scientific">Listeria kieliensis</name>
    <dbReference type="NCBI Taxonomy" id="1621700"/>
    <lineage>
        <taxon>Bacteria</taxon>
        <taxon>Bacillati</taxon>
        <taxon>Bacillota</taxon>
        <taxon>Bacilli</taxon>
        <taxon>Bacillales</taxon>
        <taxon>Listeriaceae</taxon>
        <taxon>Listeria</taxon>
    </lineage>
</organism>
<dbReference type="NCBIfam" id="NF002140">
    <property type="entry name" value="PRK00977.1-4"/>
    <property type="match status" value="1"/>
</dbReference>
<name>A0A3D8TVH4_9LIST</name>
<dbReference type="GO" id="GO:0006308">
    <property type="term" value="P:DNA catabolic process"/>
    <property type="evidence" value="ECO:0007669"/>
    <property type="project" value="UniProtKB-UniRule"/>
</dbReference>
<dbReference type="EMBL" id="LARY01000001">
    <property type="protein sequence ID" value="RDX02895.1"/>
    <property type="molecule type" value="Genomic_DNA"/>
</dbReference>
<dbReference type="PANTHER" id="PTHR34137:SF1">
    <property type="entry name" value="EXODEOXYRIBONUCLEASE 7 SMALL SUBUNIT"/>
    <property type="match status" value="1"/>
</dbReference>
<dbReference type="SUPFAM" id="SSF116842">
    <property type="entry name" value="XseB-like"/>
    <property type="match status" value="1"/>
</dbReference>
<dbReference type="NCBIfam" id="NF002139">
    <property type="entry name" value="PRK00977.1-3"/>
    <property type="match status" value="1"/>
</dbReference>
<reference evidence="9" key="1">
    <citation type="submission" date="2015-04" db="EMBL/GenBank/DDBJ databases">
        <authorList>
            <person name="Schardt J."/>
            <person name="Mueller-Herbst S."/>
            <person name="Scherer S."/>
            <person name="Huptas C."/>
        </authorList>
    </citation>
    <scope>NUCLEOTIDE SEQUENCE [LARGE SCALE GENOMIC DNA]</scope>
    <source>
        <strain evidence="9">Kiel-L1</strain>
    </source>
</reference>
<dbReference type="PANTHER" id="PTHR34137">
    <property type="entry name" value="EXODEOXYRIBONUCLEASE 7 SMALL SUBUNIT"/>
    <property type="match status" value="1"/>
</dbReference>
<dbReference type="Pfam" id="PF02609">
    <property type="entry name" value="Exonuc_VII_S"/>
    <property type="match status" value="1"/>
</dbReference>
<keyword evidence="7" id="KW-0175">Coiled coil</keyword>
<evidence type="ECO:0000256" key="5">
    <source>
        <dbReference type="ARBA" id="ARBA00022839"/>
    </source>
</evidence>
<dbReference type="EC" id="3.1.11.6" evidence="6"/>
<keyword evidence="4 6" id="KW-0378">Hydrolase</keyword>
<dbReference type="AlphaFoldDB" id="A0A3D8TVH4"/>
<dbReference type="Proteomes" id="UP000257055">
    <property type="component" value="Unassembled WGS sequence"/>
</dbReference>
<dbReference type="GO" id="GO:0009318">
    <property type="term" value="C:exodeoxyribonuclease VII complex"/>
    <property type="evidence" value="ECO:0007669"/>
    <property type="project" value="UniProtKB-UniRule"/>
</dbReference>
<gene>
    <name evidence="6" type="primary">xseB</name>
    <name evidence="8" type="ORF">UR08_05185</name>
</gene>
<evidence type="ECO:0000313" key="9">
    <source>
        <dbReference type="Proteomes" id="UP000257055"/>
    </source>
</evidence>
<dbReference type="NCBIfam" id="TIGR01280">
    <property type="entry name" value="xseB"/>
    <property type="match status" value="1"/>
</dbReference>
<dbReference type="InterPro" id="IPR003761">
    <property type="entry name" value="Exonuc_VII_S"/>
</dbReference>
<comment type="subcellular location">
    <subcellularLocation>
        <location evidence="6">Cytoplasm</location>
    </subcellularLocation>
</comment>
<keyword evidence="3 6" id="KW-0540">Nuclease</keyword>
<comment type="caution">
    <text evidence="8">The sequence shown here is derived from an EMBL/GenBank/DDBJ whole genome shotgun (WGS) entry which is preliminary data.</text>
</comment>